<dbReference type="EMBL" id="JRGF01000006">
    <property type="protein sequence ID" value="KHE42160.1"/>
    <property type="molecule type" value="Genomic_DNA"/>
</dbReference>
<feature type="chain" id="PRO_5046382430" description="Lipoprotein" evidence="1">
    <location>
        <begin position="25"/>
        <end position="115"/>
    </location>
</feature>
<dbReference type="Proteomes" id="UP000030889">
    <property type="component" value="Unassembled WGS sequence"/>
</dbReference>
<evidence type="ECO:0000313" key="3">
    <source>
        <dbReference type="Proteomes" id="UP000030889"/>
    </source>
</evidence>
<name>A0ABR4YIT6_9BACT</name>
<evidence type="ECO:0000313" key="2">
    <source>
        <dbReference type="EMBL" id="KHE42160.1"/>
    </source>
</evidence>
<sequence>MKSNWIVVLCLLACLMLPSCGPHMYKTMSSGTDDVAYVIVIKENTDRTSYDDVQLVIDGSTCFYGKVYKQKAKRKAPVVTVKPGKHNLRVVIDGIVHADETVFLGLQETKTVLIR</sequence>
<evidence type="ECO:0008006" key="4">
    <source>
        <dbReference type="Google" id="ProtNLM"/>
    </source>
</evidence>
<feature type="signal peptide" evidence="1">
    <location>
        <begin position="1"/>
        <end position="24"/>
    </location>
</feature>
<organism evidence="2 3">
    <name type="scientific">Alistipes inops</name>
    <dbReference type="NCBI Taxonomy" id="1501391"/>
    <lineage>
        <taxon>Bacteria</taxon>
        <taxon>Pseudomonadati</taxon>
        <taxon>Bacteroidota</taxon>
        <taxon>Bacteroidia</taxon>
        <taxon>Bacteroidales</taxon>
        <taxon>Rikenellaceae</taxon>
        <taxon>Alistipes</taxon>
    </lineage>
</organism>
<accession>A0ABR4YIT6</accession>
<gene>
    <name evidence="2" type="ORF">LG35_06320</name>
</gene>
<keyword evidence="3" id="KW-1185">Reference proteome</keyword>
<keyword evidence="1" id="KW-0732">Signal</keyword>
<proteinExistence type="predicted"/>
<evidence type="ECO:0000256" key="1">
    <source>
        <dbReference type="SAM" id="SignalP"/>
    </source>
</evidence>
<protein>
    <recommendedName>
        <fullName evidence="4">Lipoprotein</fullName>
    </recommendedName>
</protein>
<comment type="caution">
    <text evidence="2">The sequence shown here is derived from an EMBL/GenBank/DDBJ whole genome shotgun (WGS) entry which is preliminary data.</text>
</comment>
<dbReference type="RefSeq" id="WP_022063551.1">
    <property type="nucleotide sequence ID" value="NZ_JRGF01000006.1"/>
</dbReference>
<reference evidence="2 3" key="1">
    <citation type="submission" date="2014-09" db="EMBL/GenBank/DDBJ databases">
        <title>Alistipes sp. 627, sp. nov., a novel member of the family Rikenellaceae isolated from human faeces.</title>
        <authorList>
            <person name="Shkoporov A.N."/>
            <person name="Chaplin A.V."/>
            <person name="Motuzova O.V."/>
            <person name="Kafarskaia L.I."/>
            <person name="Khokhlova E.V."/>
            <person name="Efimov B.A."/>
        </authorList>
    </citation>
    <scope>NUCLEOTIDE SEQUENCE [LARGE SCALE GENOMIC DNA]</scope>
    <source>
        <strain evidence="2 3">627</strain>
    </source>
</reference>